<sequence>MSRGSDEKKPFVDTLFDCLDESLTALKQMSHNRTIASLWEAWQRPVTVVLCLVFLAVIGDAGWHAGGHSVVVQESPRYLAEAENLKWANSDFEESKQDIANRQSQMKQASAQLDQIKTERAQMGQLLKEIRQVAQPQDSPSITVNAIGDVSSSITYFTIPFTVHNNTQNVLTNYQVYYEALDSNGNILNAGYALPESGATCEPNSDCAISSLNMFNPAGSTIVPIYWTANTANNDWHDGYYGTDVIRKQF</sequence>
<dbReference type="AlphaFoldDB" id="A0A2M9HSZ0"/>
<keyword evidence="1" id="KW-0175">Coiled coil</keyword>
<dbReference type="Proteomes" id="UP000228755">
    <property type="component" value="Unassembled WGS sequence"/>
</dbReference>
<gene>
    <name evidence="2" type="ORF">CUU80_01935</name>
</gene>
<protein>
    <submittedName>
        <fullName evidence="2">Uncharacterized protein</fullName>
    </submittedName>
</protein>
<keyword evidence="3" id="KW-1185">Reference proteome</keyword>
<accession>A0A2M9HSZ0</accession>
<evidence type="ECO:0000256" key="1">
    <source>
        <dbReference type="SAM" id="Coils"/>
    </source>
</evidence>
<organism evidence="2 3">
    <name type="scientific">Bifidobacterium scaligerum</name>
    <dbReference type="NCBI Taxonomy" id="2052656"/>
    <lineage>
        <taxon>Bacteria</taxon>
        <taxon>Bacillati</taxon>
        <taxon>Actinomycetota</taxon>
        <taxon>Actinomycetes</taxon>
        <taxon>Bifidobacteriales</taxon>
        <taxon>Bifidobacteriaceae</taxon>
        <taxon>Bifidobacterium</taxon>
    </lineage>
</organism>
<reference evidence="2 3" key="1">
    <citation type="submission" date="2017-11" db="EMBL/GenBank/DDBJ databases">
        <title>Draft genome sequences of strains TRE 1, TRE D, TRE H and TRI 7, isolated from tamarins, belonging to four potential novel Bifidobacterium species.</title>
        <authorList>
            <person name="Mattarelli P."/>
            <person name="Modesto M."/>
            <person name="Bonetti A."/>
            <person name="Puglisi E."/>
            <person name="Morelli L."/>
        </authorList>
    </citation>
    <scope>NUCLEOTIDE SEQUENCE [LARGE SCALE GENOMIC DNA]</scope>
    <source>
        <strain evidence="3">TRED</strain>
    </source>
</reference>
<proteinExistence type="predicted"/>
<dbReference type="OrthoDB" id="3240086at2"/>
<comment type="caution">
    <text evidence="2">The sequence shown here is derived from an EMBL/GenBank/DDBJ whole genome shotgun (WGS) entry which is preliminary data.</text>
</comment>
<evidence type="ECO:0000313" key="3">
    <source>
        <dbReference type="Proteomes" id="UP000228755"/>
    </source>
</evidence>
<dbReference type="RefSeq" id="WP_100495691.1">
    <property type="nucleotide sequence ID" value="NZ_PGLQ01000001.1"/>
</dbReference>
<name>A0A2M9HSZ0_9BIFI</name>
<feature type="coiled-coil region" evidence="1">
    <location>
        <begin position="92"/>
        <end position="126"/>
    </location>
</feature>
<evidence type="ECO:0000313" key="2">
    <source>
        <dbReference type="EMBL" id="PJM79921.1"/>
    </source>
</evidence>
<dbReference type="EMBL" id="PGLQ01000001">
    <property type="protein sequence ID" value="PJM79921.1"/>
    <property type="molecule type" value="Genomic_DNA"/>
</dbReference>